<comment type="similarity">
    <text evidence="2 9">Belongs to the binding-protein-dependent transport system permease family.</text>
</comment>
<dbReference type="Proteomes" id="UP001155840">
    <property type="component" value="Unassembled WGS sequence"/>
</dbReference>
<feature type="transmembrane region" description="Helical" evidence="9">
    <location>
        <begin position="43"/>
        <end position="61"/>
    </location>
</feature>
<evidence type="ECO:0000256" key="4">
    <source>
        <dbReference type="ARBA" id="ARBA00022475"/>
    </source>
</evidence>
<feature type="domain" description="ABC transmembrane type-1" evidence="11">
    <location>
        <begin position="99"/>
        <end position="278"/>
    </location>
</feature>
<evidence type="ECO:0000259" key="11">
    <source>
        <dbReference type="PROSITE" id="PS50928"/>
    </source>
</evidence>
<evidence type="ECO:0000313" key="12">
    <source>
        <dbReference type="EMBL" id="NHT77017.1"/>
    </source>
</evidence>
<dbReference type="CDD" id="cd06261">
    <property type="entry name" value="TM_PBP2"/>
    <property type="match status" value="1"/>
</dbReference>
<organism evidence="12 13">
    <name type="scientific">Ferranicluibacter rubi</name>
    <dbReference type="NCBI Taxonomy" id="2715133"/>
    <lineage>
        <taxon>Bacteria</taxon>
        <taxon>Pseudomonadati</taxon>
        <taxon>Pseudomonadota</taxon>
        <taxon>Alphaproteobacteria</taxon>
        <taxon>Hyphomicrobiales</taxon>
        <taxon>Rhizobiaceae</taxon>
        <taxon>Ferranicluibacter</taxon>
    </lineage>
</organism>
<dbReference type="Gene3D" id="1.10.3720.10">
    <property type="entry name" value="MetI-like"/>
    <property type="match status" value="1"/>
</dbReference>
<feature type="transmembrane region" description="Helical" evidence="9">
    <location>
        <begin position="165"/>
        <end position="187"/>
    </location>
</feature>
<dbReference type="EMBL" id="JAANCM010000007">
    <property type="protein sequence ID" value="NHT77017.1"/>
    <property type="molecule type" value="Genomic_DNA"/>
</dbReference>
<keyword evidence="7 9" id="KW-0472">Membrane</keyword>
<feature type="transmembrane region" description="Helical" evidence="9">
    <location>
        <begin position="103"/>
        <end position="126"/>
    </location>
</feature>
<evidence type="ECO:0000256" key="8">
    <source>
        <dbReference type="ARBA" id="ARBA00056719"/>
    </source>
</evidence>
<sequence>MSEITQDTVLRPDQLHTHTQSQPLPRPVRTVEMTSFGIAGRPTAAISLVTAVVILSAWWATSWLGLVSPLFLPAPAEVVTQFANIYRDGYAGASLGEHLFASLFRILTAAAIAISLAIPIGLLMGVNRVAKGVLDTPIEFYWPLPPLSYLPLMIIWLGIGETSKITLLTLAMFAPICLSAQAGVRALPIERINAARSLGASRFQLFTDIVFPSALPEILTGVRIALGIGWGTLVAAELIASTRGIGFMIMSAAQFLATDVVFVGIFIIAACAFSSAAAIRLLEAALVPWKGRT</sequence>
<dbReference type="GO" id="GO:0010438">
    <property type="term" value="P:cellular response to sulfur starvation"/>
    <property type="evidence" value="ECO:0007669"/>
    <property type="project" value="TreeGrafter"/>
</dbReference>
<keyword evidence="4" id="KW-1003">Cell membrane</keyword>
<evidence type="ECO:0000313" key="13">
    <source>
        <dbReference type="Proteomes" id="UP001155840"/>
    </source>
</evidence>
<evidence type="ECO:0000256" key="9">
    <source>
        <dbReference type="RuleBase" id="RU363032"/>
    </source>
</evidence>
<evidence type="ECO:0000256" key="6">
    <source>
        <dbReference type="ARBA" id="ARBA00022989"/>
    </source>
</evidence>
<comment type="subcellular location">
    <subcellularLocation>
        <location evidence="1 9">Cell membrane</location>
        <topology evidence="1 9">Multi-pass membrane protein</topology>
    </subcellularLocation>
</comment>
<evidence type="ECO:0000256" key="1">
    <source>
        <dbReference type="ARBA" id="ARBA00004651"/>
    </source>
</evidence>
<evidence type="ECO:0000256" key="2">
    <source>
        <dbReference type="ARBA" id="ARBA00009306"/>
    </source>
</evidence>
<dbReference type="InterPro" id="IPR035906">
    <property type="entry name" value="MetI-like_sf"/>
</dbReference>
<keyword evidence="5 9" id="KW-0812">Transmembrane</keyword>
<evidence type="ECO:0000256" key="10">
    <source>
        <dbReference type="SAM" id="MobiDB-lite"/>
    </source>
</evidence>
<dbReference type="FunFam" id="1.10.3720.10:FF:000003">
    <property type="entry name" value="Aliphatic sulfonate ABC transporter permease"/>
    <property type="match status" value="1"/>
</dbReference>
<dbReference type="PANTHER" id="PTHR30151">
    <property type="entry name" value="ALKANE SULFONATE ABC TRANSPORTER-RELATED, MEMBRANE SUBUNIT"/>
    <property type="match status" value="1"/>
</dbReference>
<dbReference type="PANTHER" id="PTHR30151:SF25">
    <property type="entry name" value="TAURINE TRANSPORT SYSTEM PERMEASE PROTEIN TAUC"/>
    <property type="match status" value="1"/>
</dbReference>
<comment type="function">
    <text evidence="8">Probably part of an ABC transporter complex. Probably responsible for the translocation of the substrate across the membrane.</text>
</comment>
<dbReference type="GO" id="GO:0042918">
    <property type="term" value="P:alkanesulfonate transmembrane transport"/>
    <property type="evidence" value="ECO:0007669"/>
    <property type="project" value="UniProtKB-ARBA"/>
</dbReference>
<gene>
    <name evidence="12" type="ORF">G8E10_14910</name>
</gene>
<dbReference type="GO" id="GO:0005886">
    <property type="term" value="C:plasma membrane"/>
    <property type="evidence" value="ECO:0007669"/>
    <property type="project" value="UniProtKB-SubCell"/>
</dbReference>
<keyword evidence="3 9" id="KW-0813">Transport</keyword>
<name>A0AA43ZHL1_9HYPH</name>
<feature type="transmembrane region" description="Helical" evidence="9">
    <location>
        <begin position="221"/>
        <end position="240"/>
    </location>
</feature>
<feature type="transmembrane region" description="Helical" evidence="9">
    <location>
        <begin position="260"/>
        <end position="282"/>
    </location>
</feature>
<dbReference type="SUPFAM" id="SSF161098">
    <property type="entry name" value="MetI-like"/>
    <property type="match status" value="1"/>
</dbReference>
<comment type="caution">
    <text evidence="12">The sequence shown here is derived from an EMBL/GenBank/DDBJ whole genome shotgun (WGS) entry which is preliminary data.</text>
</comment>
<reference evidence="12" key="1">
    <citation type="submission" date="2020-03" db="EMBL/GenBank/DDBJ databases">
        <title>Ferranicluibacter endophyticum gen. nov., sp. nov., a new genus isolated from Rubus ulmifolius Schott. stem.</title>
        <authorList>
            <person name="Roca-Couso R."/>
            <person name="Flores-Felix J.D."/>
            <person name="Igual J.M."/>
            <person name="Rivas R."/>
        </authorList>
    </citation>
    <scope>NUCLEOTIDE SEQUENCE</scope>
    <source>
        <strain evidence="12">CRRU44</strain>
    </source>
</reference>
<evidence type="ECO:0000256" key="3">
    <source>
        <dbReference type="ARBA" id="ARBA00022448"/>
    </source>
</evidence>
<keyword evidence="6 9" id="KW-1133">Transmembrane helix</keyword>
<dbReference type="AlphaFoldDB" id="A0AA43ZHL1"/>
<proteinExistence type="inferred from homology"/>
<dbReference type="Pfam" id="PF00528">
    <property type="entry name" value="BPD_transp_1"/>
    <property type="match status" value="1"/>
</dbReference>
<dbReference type="PROSITE" id="PS50928">
    <property type="entry name" value="ABC_TM1"/>
    <property type="match status" value="1"/>
</dbReference>
<feature type="region of interest" description="Disordered" evidence="10">
    <location>
        <begin position="1"/>
        <end position="24"/>
    </location>
</feature>
<protein>
    <submittedName>
        <fullName evidence="12">ABC transporter permease subunit</fullName>
    </submittedName>
</protein>
<dbReference type="InterPro" id="IPR000515">
    <property type="entry name" value="MetI-like"/>
</dbReference>
<evidence type="ECO:0000256" key="7">
    <source>
        <dbReference type="ARBA" id="ARBA00023136"/>
    </source>
</evidence>
<evidence type="ECO:0000256" key="5">
    <source>
        <dbReference type="ARBA" id="ARBA00022692"/>
    </source>
</evidence>
<feature type="transmembrane region" description="Helical" evidence="9">
    <location>
        <begin position="138"/>
        <end position="159"/>
    </location>
</feature>
<keyword evidence="13" id="KW-1185">Reference proteome</keyword>
<accession>A0AA43ZHL1</accession>